<keyword evidence="2" id="KW-1185">Reference proteome</keyword>
<evidence type="ECO:0000313" key="1">
    <source>
        <dbReference type="EMBL" id="MFC6324076.1"/>
    </source>
</evidence>
<organism evidence="1 2">
    <name type="scientific">Companilactobacillus baiquanensis</name>
    <dbReference type="NCBI Taxonomy" id="2486005"/>
    <lineage>
        <taxon>Bacteria</taxon>
        <taxon>Bacillati</taxon>
        <taxon>Bacillota</taxon>
        <taxon>Bacilli</taxon>
        <taxon>Lactobacillales</taxon>
        <taxon>Lactobacillaceae</taxon>
        <taxon>Companilactobacillus</taxon>
    </lineage>
</organism>
<sequence length="143" mass="16508">MNAAQKKAVQYSNLINKTVQTIDEQQDTLNPEFETLRKHLDRDIVDRIDDVEYARIKRDFAKGTKTYQDLLAKLQKGKAPARFMGTHISLVAAFKDYVDGCAKMTQSIGDDKKVDRTLFNEAEKQQDEDMDKFSKQIQKLTEM</sequence>
<dbReference type="RefSeq" id="WP_125593582.1">
    <property type="nucleotide sequence ID" value="NZ_JBHSSN010000015.1"/>
</dbReference>
<reference evidence="2" key="1">
    <citation type="journal article" date="2019" name="Int. J. Syst. Evol. Microbiol.">
        <title>The Global Catalogue of Microorganisms (GCM) 10K type strain sequencing project: providing services to taxonomists for standard genome sequencing and annotation.</title>
        <authorList>
            <consortium name="The Broad Institute Genomics Platform"/>
            <consortium name="The Broad Institute Genome Sequencing Center for Infectious Disease"/>
            <person name="Wu L."/>
            <person name="Ma J."/>
        </authorList>
    </citation>
    <scope>NUCLEOTIDE SEQUENCE [LARGE SCALE GENOMIC DNA]</scope>
    <source>
        <strain evidence="2">CCM 8895</strain>
    </source>
</reference>
<evidence type="ECO:0000313" key="2">
    <source>
        <dbReference type="Proteomes" id="UP001596186"/>
    </source>
</evidence>
<proteinExistence type="predicted"/>
<comment type="caution">
    <text evidence="1">The sequence shown here is derived from an EMBL/GenBank/DDBJ whole genome shotgun (WGS) entry which is preliminary data.</text>
</comment>
<protein>
    <recommendedName>
        <fullName evidence="3">DUF5082 domain-containing protein</fullName>
    </recommendedName>
</protein>
<dbReference type="EMBL" id="JBHSSN010000015">
    <property type="protein sequence ID" value="MFC6324076.1"/>
    <property type="molecule type" value="Genomic_DNA"/>
</dbReference>
<gene>
    <name evidence="1" type="ORF">ACFP1F_10030</name>
</gene>
<evidence type="ECO:0008006" key="3">
    <source>
        <dbReference type="Google" id="ProtNLM"/>
    </source>
</evidence>
<name>A0ABW1UWG0_9LACO</name>
<dbReference type="Proteomes" id="UP001596186">
    <property type="component" value="Unassembled WGS sequence"/>
</dbReference>
<accession>A0ABW1UWG0</accession>